<proteinExistence type="predicted"/>
<gene>
    <name evidence="1" type="ORF">CYPRO_1761</name>
</gene>
<dbReference type="InterPro" id="IPR042233">
    <property type="entry name" value="Cell_div_ZapA_N"/>
</dbReference>
<evidence type="ECO:0000313" key="2">
    <source>
        <dbReference type="Proteomes" id="UP000254808"/>
    </source>
</evidence>
<dbReference type="Gene3D" id="3.30.160.880">
    <property type="entry name" value="Cell division protein ZapA protomer, N-terminal domain"/>
    <property type="match status" value="1"/>
</dbReference>
<protein>
    <submittedName>
        <fullName evidence="1">Cell division protein ZapA, inhibits GTPase activity of FtsZ</fullName>
    </submittedName>
</protein>
<dbReference type="Proteomes" id="UP000254808">
    <property type="component" value="Chromosome"/>
</dbReference>
<dbReference type="InterPro" id="IPR036192">
    <property type="entry name" value="Cell_div_ZapA-like_sf"/>
</dbReference>
<keyword evidence="1" id="KW-0131">Cell cycle</keyword>
<accession>A0A345UKK9</accession>
<sequence>MKSIKVTILNKQYPLKVQPGDELLMEEVAQFVDRRLKDMKKHFAGQPNDTIMVLSCLSLAEEIFLLKKNMPDSFDKDLNNVLFGEVAESLQESLNQINTTKIKKK</sequence>
<organism evidence="1 2">
    <name type="scientific">Cyclonatronum proteinivorum</name>
    <dbReference type="NCBI Taxonomy" id="1457365"/>
    <lineage>
        <taxon>Bacteria</taxon>
        <taxon>Pseudomonadati</taxon>
        <taxon>Balneolota</taxon>
        <taxon>Balneolia</taxon>
        <taxon>Balneolales</taxon>
        <taxon>Cyclonatronaceae</taxon>
        <taxon>Cyclonatronum</taxon>
    </lineage>
</organism>
<dbReference type="AlphaFoldDB" id="A0A345UKK9"/>
<dbReference type="SUPFAM" id="SSF102829">
    <property type="entry name" value="Cell division protein ZapA-like"/>
    <property type="match status" value="1"/>
</dbReference>
<keyword evidence="1" id="KW-0132">Cell division</keyword>
<keyword evidence="2" id="KW-1185">Reference proteome</keyword>
<dbReference type="EMBL" id="CP027806">
    <property type="protein sequence ID" value="AXJ01011.1"/>
    <property type="molecule type" value="Genomic_DNA"/>
</dbReference>
<reference evidence="1 2" key="1">
    <citation type="submission" date="2018-03" db="EMBL/GenBank/DDBJ databases">
        <title>Phenotypic and genomic properties of Cyclonatronum proteinivorum gen. nov., sp. nov., a haloalkaliphilic bacteroidete from soda lakes possessing Na+-translocating rhodopsin.</title>
        <authorList>
            <person name="Toshchakov S.V."/>
            <person name="Korzhenkov A."/>
            <person name="Samarov N.I."/>
            <person name="Kublanov I.V."/>
            <person name="Muntyan M.S."/>
            <person name="Sorokin D.Y."/>
        </authorList>
    </citation>
    <scope>NUCLEOTIDE SEQUENCE [LARGE SCALE GENOMIC DNA]</scope>
    <source>
        <strain evidence="1 2">Omega</strain>
    </source>
</reference>
<dbReference type="InterPro" id="IPR007838">
    <property type="entry name" value="Cell_div_ZapA-like"/>
</dbReference>
<dbReference type="KEGG" id="cprv:CYPRO_1761"/>
<dbReference type="OrthoDB" id="1495773at2"/>
<dbReference type="GO" id="GO:0051301">
    <property type="term" value="P:cell division"/>
    <property type="evidence" value="ECO:0007669"/>
    <property type="project" value="UniProtKB-KW"/>
</dbReference>
<evidence type="ECO:0000313" key="1">
    <source>
        <dbReference type="EMBL" id="AXJ01011.1"/>
    </source>
</evidence>
<name>A0A345UKK9_9BACT</name>
<dbReference type="RefSeq" id="WP_114984247.1">
    <property type="nucleotide sequence ID" value="NZ_CP027806.1"/>
</dbReference>
<dbReference type="Pfam" id="PF05164">
    <property type="entry name" value="ZapA"/>
    <property type="match status" value="1"/>
</dbReference>